<reference evidence="1 2" key="1">
    <citation type="submission" date="2008-08" db="EMBL/GenBank/DDBJ databases">
        <authorList>
            <person name="Madupu R."/>
            <person name="Durkin A.S."/>
            <person name="Torralba M."/>
            <person name="Methe B."/>
            <person name="Sutton G.G."/>
            <person name="Strausberg R.L."/>
            <person name="Nelson K.E."/>
        </authorList>
    </citation>
    <scope>NUCLEOTIDE SEQUENCE [LARGE SCALE GENOMIC DNA]</scope>
    <source>
        <strain evidence="1 2">RM3267</strain>
    </source>
</reference>
<dbReference type="STRING" id="553218.CAMRE0001_0570"/>
<gene>
    <name evidence="1" type="ORF">CAMRE0001_0570</name>
</gene>
<name>B9D5P6_CAMRE</name>
<protein>
    <submittedName>
        <fullName evidence="1">Uncharacterized protein</fullName>
    </submittedName>
</protein>
<proteinExistence type="predicted"/>
<sequence>MKISKFDFKKFLKHNKRNTFCFGFASQLLPQKLRTQSVEAEQNVPRFIAGANDNSCPAFGF</sequence>
<dbReference type="AlphaFoldDB" id="B9D5P6"/>
<dbReference type="EMBL" id="ACFU01000043">
    <property type="protein sequence ID" value="EEF12673.1"/>
    <property type="molecule type" value="Genomic_DNA"/>
</dbReference>
<evidence type="ECO:0000313" key="2">
    <source>
        <dbReference type="Proteomes" id="UP000003082"/>
    </source>
</evidence>
<dbReference type="Proteomes" id="UP000003082">
    <property type="component" value="Unassembled WGS sequence"/>
</dbReference>
<organism evidence="1 2">
    <name type="scientific">Campylobacter rectus RM3267</name>
    <dbReference type="NCBI Taxonomy" id="553218"/>
    <lineage>
        <taxon>Bacteria</taxon>
        <taxon>Pseudomonadati</taxon>
        <taxon>Campylobacterota</taxon>
        <taxon>Epsilonproteobacteria</taxon>
        <taxon>Campylobacterales</taxon>
        <taxon>Campylobacteraceae</taxon>
        <taxon>Campylobacter</taxon>
    </lineage>
</organism>
<keyword evidence="2" id="KW-1185">Reference proteome</keyword>
<comment type="caution">
    <text evidence="1">The sequence shown here is derived from an EMBL/GenBank/DDBJ whole genome shotgun (WGS) entry which is preliminary data.</text>
</comment>
<evidence type="ECO:0000313" key="1">
    <source>
        <dbReference type="EMBL" id="EEF12673.1"/>
    </source>
</evidence>
<accession>B9D5P6</accession>